<gene>
    <name evidence="1" type="ORF">L1987_22711</name>
</gene>
<accession>A0ACB9IG80</accession>
<dbReference type="EMBL" id="CM042025">
    <property type="protein sequence ID" value="KAI3806796.1"/>
    <property type="molecule type" value="Genomic_DNA"/>
</dbReference>
<dbReference type="Proteomes" id="UP001056120">
    <property type="component" value="Linkage Group LG08"/>
</dbReference>
<proteinExistence type="predicted"/>
<protein>
    <submittedName>
        <fullName evidence="1">Uncharacterized protein</fullName>
    </submittedName>
</protein>
<organism evidence="1 2">
    <name type="scientific">Smallanthus sonchifolius</name>
    <dbReference type="NCBI Taxonomy" id="185202"/>
    <lineage>
        <taxon>Eukaryota</taxon>
        <taxon>Viridiplantae</taxon>
        <taxon>Streptophyta</taxon>
        <taxon>Embryophyta</taxon>
        <taxon>Tracheophyta</taxon>
        <taxon>Spermatophyta</taxon>
        <taxon>Magnoliopsida</taxon>
        <taxon>eudicotyledons</taxon>
        <taxon>Gunneridae</taxon>
        <taxon>Pentapetalae</taxon>
        <taxon>asterids</taxon>
        <taxon>campanulids</taxon>
        <taxon>Asterales</taxon>
        <taxon>Asteraceae</taxon>
        <taxon>Asteroideae</taxon>
        <taxon>Heliantheae alliance</taxon>
        <taxon>Millerieae</taxon>
        <taxon>Smallanthus</taxon>
    </lineage>
</organism>
<keyword evidence="2" id="KW-1185">Reference proteome</keyword>
<comment type="caution">
    <text evidence="1">The sequence shown here is derived from an EMBL/GenBank/DDBJ whole genome shotgun (WGS) entry which is preliminary data.</text>
</comment>
<reference evidence="2" key="1">
    <citation type="journal article" date="2022" name="Mol. Ecol. Resour.">
        <title>The genomes of chicory, endive, great burdock and yacon provide insights into Asteraceae palaeo-polyploidization history and plant inulin production.</title>
        <authorList>
            <person name="Fan W."/>
            <person name="Wang S."/>
            <person name="Wang H."/>
            <person name="Wang A."/>
            <person name="Jiang F."/>
            <person name="Liu H."/>
            <person name="Zhao H."/>
            <person name="Xu D."/>
            <person name="Zhang Y."/>
        </authorList>
    </citation>
    <scope>NUCLEOTIDE SEQUENCE [LARGE SCALE GENOMIC DNA]</scope>
    <source>
        <strain evidence="2">cv. Yunnan</strain>
    </source>
</reference>
<sequence length="165" mass="18342">MPYNQASDILPERNGDGVECSDGEGEGIVIGGGDESWNPQFQFLDSFRHAKSEPYCILESSSANKSCTTMYYSPSTLLHPRMILRMLRQLETVMLGDSDFDDEVGNGKSFAGSVVDLPDIEFWKKMIMGLPTDGVGYRRTDSASMGVHVGRKKLMRQGWYLGSIK</sequence>
<evidence type="ECO:0000313" key="1">
    <source>
        <dbReference type="EMBL" id="KAI3806796.1"/>
    </source>
</evidence>
<reference evidence="1 2" key="2">
    <citation type="journal article" date="2022" name="Mol. Ecol. Resour.">
        <title>The genomes of chicory, endive, great burdock and yacon provide insights into Asteraceae paleo-polyploidization history and plant inulin production.</title>
        <authorList>
            <person name="Fan W."/>
            <person name="Wang S."/>
            <person name="Wang H."/>
            <person name="Wang A."/>
            <person name="Jiang F."/>
            <person name="Liu H."/>
            <person name="Zhao H."/>
            <person name="Xu D."/>
            <person name="Zhang Y."/>
        </authorList>
    </citation>
    <scope>NUCLEOTIDE SEQUENCE [LARGE SCALE GENOMIC DNA]</scope>
    <source>
        <strain evidence="2">cv. Yunnan</strain>
        <tissue evidence="1">Leaves</tissue>
    </source>
</reference>
<evidence type="ECO:0000313" key="2">
    <source>
        <dbReference type="Proteomes" id="UP001056120"/>
    </source>
</evidence>
<name>A0ACB9IG80_9ASTR</name>